<evidence type="ECO:0000256" key="4">
    <source>
        <dbReference type="ARBA" id="ARBA00022525"/>
    </source>
</evidence>
<keyword evidence="4" id="KW-0964">Secreted</keyword>
<protein>
    <recommendedName>
        <fullName evidence="9">Surfactant protein C</fullName>
    </recommendedName>
    <alternativeName>
        <fullName evidence="10">Pulmonary surfactant-associated protein C</fullName>
    </alternativeName>
</protein>
<proteinExistence type="predicted"/>
<evidence type="ECO:0000256" key="2">
    <source>
        <dbReference type="ARBA" id="ARBA00004364"/>
    </source>
</evidence>
<dbReference type="Gene3D" id="3.30.390.150">
    <property type="match status" value="1"/>
</dbReference>
<keyword evidence="5" id="KW-0305">Gaseous exchange</keyword>
<evidence type="ECO:0000256" key="3">
    <source>
        <dbReference type="ARBA" id="ARBA00022439"/>
    </source>
</evidence>
<keyword evidence="11" id="KW-0812">Transmembrane</keyword>
<dbReference type="InterPro" id="IPR001729">
    <property type="entry name" value="SP-C"/>
</dbReference>
<dbReference type="SMART" id="SM00019">
    <property type="entry name" value="SF_P"/>
    <property type="match status" value="1"/>
</dbReference>
<dbReference type="GO" id="GO:0007585">
    <property type="term" value="P:respiratory gaseous exchange by respiratory system"/>
    <property type="evidence" value="ECO:0007669"/>
    <property type="project" value="UniProtKB-KW"/>
</dbReference>
<comment type="subcellular location">
    <subcellularLocation>
        <location evidence="2">Secreted</location>
        <location evidence="2">Extracellular space</location>
        <location evidence="2">Surface film</location>
    </subcellularLocation>
</comment>
<dbReference type="Pfam" id="PF04089">
    <property type="entry name" value="BRICHOS"/>
    <property type="match status" value="1"/>
</dbReference>
<dbReference type="EMBL" id="CM004471">
    <property type="protein sequence ID" value="OCT86508.1"/>
    <property type="molecule type" value="Genomic_DNA"/>
</dbReference>
<keyword evidence="6" id="KW-0564">Palmitate</keyword>
<evidence type="ECO:0000256" key="9">
    <source>
        <dbReference type="ARBA" id="ARBA00044778"/>
    </source>
</evidence>
<evidence type="ECO:0000256" key="7">
    <source>
        <dbReference type="ARBA" id="ARBA00023157"/>
    </source>
</evidence>
<evidence type="ECO:0000313" key="14">
    <source>
        <dbReference type="Proteomes" id="UP000694892"/>
    </source>
</evidence>
<keyword evidence="11" id="KW-1133">Transmembrane helix</keyword>
<dbReference type="PROSITE" id="PS50869">
    <property type="entry name" value="BRICHOS"/>
    <property type="match status" value="1"/>
</dbReference>
<keyword evidence="3" id="KW-0767">Surface film</keyword>
<evidence type="ECO:0000256" key="11">
    <source>
        <dbReference type="SAM" id="Phobius"/>
    </source>
</evidence>
<evidence type="ECO:0000256" key="8">
    <source>
        <dbReference type="ARBA" id="ARBA00023288"/>
    </source>
</evidence>
<keyword evidence="8" id="KW-0449">Lipoprotein</keyword>
<evidence type="ECO:0000256" key="10">
    <source>
        <dbReference type="ARBA" id="ARBA00044825"/>
    </source>
</evidence>
<accession>A0A974HQS6</accession>
<reference evidence="14" key="1">
    <citation type="journal article" date="2016" name="Nature">
        <title>Genome evolution in the allotetraploid frog Xenopus laevis.</title>
        <authorList>
            <person name="Session A.M."/>
            <person name="Uno Y."/>
            <person name="Kwon T."/>
            <person name="Chapman J.A."/>
            <person name="Toyoda A."/>
            <person name="Takahashi S."/>
            <person name="Fukui A."/>
            <person name="Hikosaka A."/>
            <person name="Suzuki A."/>
            <person name="Kondo M."/>
            <person name="van Heeringen S.J."/>
            <person name="Quigley I."/>
            <person name="Heinz S."/>
            <person name="Ogino H."/>
            <person name="Ochi H."/>
            <person name="Hellsten U."/>
            <person name="Lyons J.B."/>
            <person name="Simakov O."/>
            <person name="Putnam N."/>
            <person name="Stites J."/>
            <person name="Kuroki Y."/>
            <person name="Tanaka T."/>
            <person name="Michiue T."/>
            <person name="Watanabe M."/>
            <person name="Bogdanovic O."/>
            <person name="Lister R."/>
            <person name="Georgiou G."/>
            <person name="Paranjpe S.S."/>
            <person name="van Kruijsbergen I."/>
            <person name="Shu S."/>
            <person name="Carlson J."/>
            <person name="Kinoshita T."/>
            <person name="Ohta Y."/>
            <person name="Mawaribuchi S."/>
            <person name="Jenkins J."/>
            <person name="Grimwood J."/>
            <person name="Schmutz J."/>
            <person name="Mitros T."/>
            <person name="Mozaffari S.V."/>
            <person name="Suzuki Y."/>
            <person name="Haramoto Y."/>
            <person name="Yamamoto T.S."/>
            <person name="Takagi C."/>
            <person name="Heald R."/>
            <person name="Miller K."/>
            <person name="Haudenschild C."/>
            <person name="Kitzman J."/>
            <person name="Nakayama T."/>
            <person name="Izutsu Y."/>
            <person name="Robert J."/>
            <person name="Fortriede J."/>
            <person name="Burns K."/>
            <person name="Lotay V."/>
            <person name="Karimi K."/>
            <person name="Yasuoka Y."/>
            <person name="Dichmann D.S."/>
            <person name="Flajnik M.F."/>
            <person name="Houston D.W."/>
            <person name="Shendure J."/>
            <person name="DuPasquier L."/>
            <person name="Vize P.D."/>
            <person name="Zorn A.M."/>
            <person name="Ito M."/>
            <person name="Marcotte E.M."/>
            <person name="Wallingford J.B."/>
            <person name="Ito Y."/>
            <person name="Asashima M."/>
            <person name="Ueno N."/>
            <person name="Matsuda Y."/>
            <person name="Veenstra G.J."/>
            <person name="Fujiyama A."/>
            <person name="Harland R.M."/>
            <person name="Taira M."/>
            <person name="Rokhsar D.S."/>
        </authorList>
    </citation>
    <scope>NUCLEOTIDE SEQUENCE [LARGE SCALE GENOMIC DNA]</scope>
    <source>
        <strain evidence="14">J</strain>
    </source>
</reference>
<organism evidence="13 14">
    <name type="scientific">Xenopus laevis</name>
    <name type="common">African clawed frog</name>
    <dbReference type="NCBI Taxonomy" id="8355"/>
    <lineage>
        <taxon>Eukaryota</taxon>
        <taxon>Metazoa</taxon>
        <taxon>Chordata</taxon>
        <taxon>Craniata</taxon>
        <taxon>Vertebrata</taxon>
        <taxon>Euteleostomi</taxon>
        <taxon>Amphibia</taxon>
        <taxon>Batrachia</taxon>
        <taxon>Anura</taxon>
        <taxon>Pipoidea</taxon>
        <taxon>Pipidae</taxon>
        <taxon>Xenopodinae</taxon>
        <taxon>Xenopus</taxon>
        <taxon>Xenopus</taxon>
    </lineage>
</organism>
<comment type="function">
    <text evidence="1">Pulmonary surfactant associated proteins promote alveolar stability by lowering the surface tension at the air-liquid interface in the peripheral air spaces.</text>
</comment>
<sequence length="298" mass="32685">MVQGASSPPPVRASPHEEIRGDFVAWRLKKTHRHVCFTAGDFSLQHMGKNAEAVRGDSRSKDEAISRQRICRDIWLQVKYSPPRTPGNIRKKPGEKSCGGYYNHSGRYIIGPTSAKVDCCNILKDMDQSKVVLMERPPVYSELPIPCFGGVKKLVCVVLVVVVLVLVLVGVLLMGLHMSQKHTETIFQMSLQEGTSSGTQGTGVATFHLDTGINSSASVVYDYSKLLIAARPRPGHACYVTQMDPEQVQSLETIAESVLSKITSDASRQNDSMKPVTDRSLLGITIKVLCGSLPVYWA</sequence>
<evidence type="ECO:0000256" key="5">
    <source>
        <dbReference type="ARBA" id="ARBA00022713"/>
    </source>
</evidence>
<dbReference type="InterPro" id="IPR015091">
    <property type="entry name" value="Surfactant_protein_propep"/>
</dbReference>
<dbReference type="Pfam" id="PF08999">
    <property type="entry name" value="SP_C-Propep"/>
    <property type="match status" value="1"/>
</dbReference>
<dbReference type="GO" id="GO:0005615">
    <property type="term" value="C:extracellular space"/>
    <property type="evidence" value="ECO:0007669"/>
    <property type="project" value="TreeGrafter"/>
</dbReference>
<evidence type="ECO:0000256" key="1">
    <source>
        <dbReference type="ARBA" id="ARBA00002263"/>
    </source>
</evidence>
<name>A0A974HQS6_XENLA</name>
<feature type="transmembrane region" description="Helical" evidence="11">
    <location>
        <begin position="154"/>
        <end position="176"/>
    </location>
</feature>
<evidence type="ECO:0000256" key="6">
    <source>
        <dbReference type="ARBA" id="ARBA00023139"/>
    </source>
</evidence>
<dbReference type="Proteomes" id="UP000694892">
    <property type="component" value="Chromosome 3S"/>
</dbReference>
<dbReference type="PANTHER" id="PTHR10800:SF5">
    <property type="entry name" value="PULMONARY SURFACTANT-ASSOCIATED PROTEIN C"/>
    <property type="match status" value="1"/>
</dbReference>
<keyword evidence="11" id="KW-0472">Membrane</keyword>
<keyword evidence="7" id="KW-1015">Disulfide bond</keyword>
<dbReference type="PANTHER" id="PTHR10800">
    <property type="entry name" value="PULMONARY SURFACTANT-ASSOCIATED PROTEIN C"/>
    <property type="match status" value="1"/>
</dbReference>
<dbReference type="SMART" id="SM01039">
    <property type="entry name" value="BRICHOS"/>
    <property type="match status" value="1"/>
</dbReference>
<dbReference type="AlphaFoldDB" id="A0A974HQS6"/>
<dbReference type="InterPro" id="IPR007084">
    <property type="entry name" value="BRICHOS_dom"/>
</dbReference>
<feature type="domain" description="BRICHOS" evidence="12">
    <location>
        <begin position="211"/>
        <end position="298"/>
    </location>
</feature>
<evidence type="ECO:0000259" key="12">
    <source>
        <dbReference type="PROSITE" id="PS50869"/>
    </source>
</evidence>
<evidence type="ECO:0000313" key="13">
    <source>
        <dbReference type="EMBL" id="OCT86508.1"/>
    </source>
</evidence>
<gene>
    <name evidence="13" type="ORF">XELAEV_18020193mg</name>
</gene>